<dbReference type="GO" id="GO:0005737">
    <property type="term" value="C:cytoplasm"/>
    <property type="evidence" value="ECO:0007669"/>
    <property type="project" value="UniProtKB-SubCell"/>
</dbReference>
<keyword evidence="15" id="KW-0804">Transcription</keyword>
<evidence type="ECO:0000256" key="2">
    <source>
        <dbReference type="ARBA" id="ARBA00001968"/>
    </source>
</evidence>
<keyword evidence="14" id="KW-0805">Transcription regulation</keyword>
<dbReference type="GO" id="GO:0004535">
    <property type="term" value="F:poly(A)-specific ribonuclease activity"/>
    <property type="evidence" value="ECO:0007669"/>
    <property type="project" value="UniProtKB-EC"/>
</dbReference>
<dbReference type="GO" id="GO:0005634">
    <property type="term" value="C:nucleus"/>
    <property type="evidence" value="ECO:0007669"/>
    <property type="project" value="UniProtKB-SubCell"/>
</dbReference>
<organism evidence="19 20">
    <name type="scientific">Anisodus acutangulus</name>
    <dbReference type="NCBI Taxonomy" id="402998"/>
    <lineage>
        <taxon>Eukaryota</taxon>
        <taxon>Viridiplantae</taxon>
        <taxon>Streptophyta</taxon>
        <taxon>Embryophyta</taxon>
        <taxon>Tracheophyta</taxon>
        <taxon>Spermatophyta</taxon>
        <taxon>Magnoliopsida</taxon>
        <taxon>eudicotyledons</taxon>
        <taxon>Gunneridae</taxon>
        <taxon>Pentapetalae</taxon>
        <taxon>asterids</taxon>
        <taxon>lamiids</taxon>
        <taxon>Solanales</taxon>
        <taxon>Solanaceae</taxon>
        <taxon>Solanoideae</taxon>
        <taxon>Hyoscyameae</taxon>
        <taxon>Anisodus</taxon>
    </lineage>
</organism>
<keyword evidence="13" id="KW-0694">RNA-binding</keyword>
<dbReference type="InterPro" id="IPR012337">
    <property type="entry name" value="RNaseH-like_sf"/>
</dbReference>
<evidence type="ECO:0000256" key="1">
    <source>
        <dbReference type="ARBA" id="ARBA00001663"/>
    </source>
</evidence>
<evidence type="ECO:0000256" key="8">
    <source>
        <dbReference type="ARBA" id="ARBA00022490"/>
    </source>
</evidence>
<dbReference type="EMBL" id="JAJAGQ010000004">
    <property type="protein sequence ID" value="KAJ8565258.1"/>
    <property type="molecule type" value="Genomic_DNA"/>
</dbReference>
<protein>
    <recommendedName>
        <fullName evidence="7">poly(A)-specific ribonuclease</fullName>
        <ecNumber evidence="7">3.1.13.4</ecNumber>
    </recommendedName>
</protein>
<dbReference type="AlphaFoldDB" id="A0A9Q1MSJ5"/>
<comment type="function">
    <text evidence="17">Ubiquitous transcription factor required for a diverse set of processes. It is a component of the CCR4 complex involved in the control of gene expression.</text>
</comment>
<evidence type="ECO:0000256" key="15">
    <source>
        <dbReference type="ARBA" id="ARBA00023163"/>
    </source>
</evidence>
<dbReference type="GO" id="GO:0046872">
    <property type="term" value="F:metal ion binding"/>
    <property type="evidence" value="ECO:0007669"/>
    <property type="project" value="UniProtKB-KW"/>
</dbReference>
<evidence type="ECO:0000256" key="11">
    <source>
        <dbReference type="ARBA" id="ARBA00022801"/>
    </source>
</evidence>
<dbReference type="InterPro" id="IPR036397">
    <property type="entry name" value="RNaseH_sf"/>
</dbReference>
<keyword evidence="20" id="KW-1185">Reference proteome</keyword>
<evidence type="ECO:0000313" key="19">
    <source>
        <dbReference type="EMBL" id="KAJ8565258.1"/>
    </source>
</evidence>
<evidence type="ECO:0000256" key="10">
    <source>
        <dbReference type="ARBA" id="ARBA00022723"/>
    </source>
</evidence>
<dbReference type="EC" id="3.1.13.4" evidence="7"/>
<comment type="subcellular location">
    <subcellularLocation>
        <location evidence="4">Cytoplasm</location>
    </subcellularLocation>
    <subcellularLocation>
        <location evidence="3">Nucleus</location>
    </subcellularLocation>
</comment>
<evidence type="ECO:0000313" key="20">
    <source>
        <dbReference type="Proteomes" id="UP001152561"/>
    </source>
</evidence>
<evidence type="ECO:0000256" key="13">
    <source>
        <dbReference type="ARBA" id="ARBA00022884"/>
    </source>
</evidence>
<name>A0A9Q1MSJ5_9SOLA</name>
<keyword evidence="9" id="KW-0540">Nuclease</keyword>
<dbReference type="InterPro" id="IPR006941">
    <property type="entry name" value="RNase_CAF1"/>
</dbReference>
<evidence type="ECO:0000256" key="7">
    <source>
        <dbReference type="ARBA" id="ARBA00012161"/>
    </source>
</evidence>
<dbReference type="Pfam" id="PF04857">
    <property type="entry name" value="CAF1"/>
    <property type="match status" value="1"/>
</dbReference>
<comment type="cofactor">
    <cofactor evidence="2">
        <name>a divalent metal cation</name>
        <dbReference type="ChEBI" id="CHEBI:60240"/>
    </cofactor>
</comment>
<dbReference type="Gene3D" id="3.30.420.10">
    <property type="entry name" value="Ribonuclease H-like superfamily/Ribonuclease H"/>
    <property type="match status" value="1"/>
</dbReference>
<dbReference type="PANTHER" id="PTHR10797">
    <property type="entry name" value="CCR4-NOT TRANSCRIPTION COMPLEX SUBUNIT"/>
    <property type="match status" value="1"/>
</dbReference>
<dbReference type="InterPro" id="IPR039637">
    <property type="entry name" value="CNOT7/CNOT8/Pop2"/>
</dbReference>
<keyword evidence="10" id="KW-0479">Metal-binding</keyword>
<accession>A0A9Q1MSJ5</accession>
<keyword evidence="12" id="KW-0269">Exonuclease</keyword>
<keyword evidence="8" id="KW-0963">Cytoplasm</keyword>
<gene>
    <name evidence="19" type="ORF">K7X08_007834</name>
</gene>
<comment type="catalytic activity">
    <reaction evidence="1">
        <text>Exonucleolytic cleavage of poly(A) to 5'-AMP.</text>
        <dbReference type="EC" id="3.1.13.4"/>
    </reaction>
</comment>
<reference evidence="20" key="1">
    <citation type="journal article" date="2023" name="Proc. Natl. Acad. Sci. U.S.A.">
        <title>Genomic and structural basis for evolution of tropane alkaloid biosynthesis.</title>
        <authorList>
            <person name="Wanga Y.-J."/>
            <person name="Taina T."/>
            <person name="Yua J.-Y."/>
            <person name="Lia J."/>
            <person name="Xua B."/>
            <person name="Chenc J."/>
            <person name="D'Auriad J.C."/>
            <person name="Huanga J.-P."/>
            <person name="Huanga S.-X."/>
        </authorList>
    </citation>
    <scope>NUCLEOTIDE SEQUENCE [LARGE SCALE GENOMIC DNA]</scope>
    <source>
        <strain evidence="20">cv. KIB-2019</strain>
    </source>
</reference>
<dbReference type="GO" id="GO:0003723">
    <property type="term" value="F:RNA binding"/>
    <property type="evidence" value="ECO:0007669"/>
    <property type="project" value="UniProtKB-KW"/>
</dbReference>
<keyword evidence="16" id="KW-0539">Nucleus</keyword>
<evidence type="ECO:0000256" key="5">
    <source>
        <dbReference type="ARBA" id="ARBA00008372"/>
    </source>
</evidence>
<proteinExistence type="inferred from homology"/>
<keyword evidence="11" id="KW-0378">Hydrolase</keyword>
<dbReference type="SUPFAM" id="SSF53098">
    <property type="entry name" value="Ribonuclease H-like"/>
    <property type="match status" value="1"/>
</dbReference>
<comment type="subunit">
    <text evidence="6">Component of the CCR4-NOT complex, at least composed of CRR4 and CAF1 proteins.</text>
</comment>
<evidence type="ECO:0000256" key="9">
    <source>
        <dbReference type="ARBA" id="ARBA00022722"/>
    </source>
</evidence>
<dbReference type="Proteomes" id="UP001152561">
    <property type="component" value="Unassembled WGS sequence"/>
</dbReference>
<evidence type="ECO:0000256" key="12">
    <source>
        <dbReference type="ARBA" id="ARBA00022839"/>
    </source>
</evidence>
<evidence type="ECO:0000256" key="16">
    <source>
        <dbReference type="ARBA" id="ARBA00023242"/>
    </source>
</evidence>
<evidence type="ECO:0000256" key="14">
    <source>
        <dbReference type="ARBA" id="ARBA00023015"/>
    </source>
</evidence>
<dbReference type="GO" id="GO:0030014">
    <property type="term" value="C:CCR4-NOT complex"/>
    <property type="evidence" value="ECO:0007669"/>
    <property type="project" value="InterPro"/>
</dbReference>
<feature type="region of interest" description="Disordered" evidence="18">
    <location>
        <begin position="1"/>
        <end position="20"/>
    </location>
</feature>
<evidence type="ECO:0000256" key="3">
    <source>
        <dbReference type="ARBA" id="ARBA00004123"/>
    </source>
</evidence>
<sequence length="311" mass="35377">MSTSSTIIPPPPPPPPLPSTAAKKPVFIRSVWANNLESEFSLLRTLISRFPFVSMDTEFPGVVHPQDVLARNPIDHYHTLKVNVDKLKLIQVGITLTDGYGNLPDLGCGYGFIWEFNFCDFDVARDEYSPVSIELLRQQGLDFGKMRDFGADINRFAELMMSSGLVCNDAVSYVTFHSAYDFGYLVKALTGRELPEVLKEFLGLMRVFFGKRVYDVKHMMRYCQNLYGGLDRVADTLMVNRLVGQSHQAGSDSLLTWHVFQKLRKVYLADNEELTEMFAGILYGRKAIPEKSVKESYCLFQHWSHHSILLM</sequence>
<evidence type="ECO:0000256" key="17">
    <source>
        <dbReference type="ARBA" id="ARBA00025148"/>
    </source>
</evidence>
<evidence type="ECO:0000256" key="18">
    <source>
        <dbReference type="SAM" id="MobiDB-lite"/>
    </source>
</evidence>
<evidence type="ECO:0000256" key="6">
    <source>
        <dbReference type="ARBA" id="ARBA00011757"/>
    </source>
</evidence>
<comment type="caution">
    <text evidence="19">The sequence shown here is derived from an EMBL/GenBank/DDBJ whole genome shotgun (WGS) entry which is preliminary data.</text>
</comment>
<comment type="similarity">
    <text evidence="5">Belongs to the CAF1 family.</text>
</comment>
<feature type="compositionally biased region" description="Pro residues" evidence="18">
    <location>
        <begin position="8"/>
        <end position="18"/>
    </location>
</feature>
<dbReference type="OrthoDB" id="1164111at2759"/>
<evidence type="ECO:0000256" key="4">
    <source>
        <dbReference type="ARBA" id="ARBA00004496"/>
    </source>
</evidence>